<dbReference type="PROSITE" id="PS51257">
    <property type="entry name" value="PROKAR_LIPOPROTEIN"/>
    <property type="match status" value="1"/>
</dbReference>
<evidence type="ECO:0000256" key="1">
    <source>
        <dbReference type="SAM" id="SignalP"/>
    </source>
</evidence>
<evidence type="ECO:0000313" key="2">
    <source>
        <dbReference type="EMBL" id="GKY88079.1"/>
    </source>
</evidence>
<comment type="caution">
    <text evidence="2">The sequence shown here is derived from an EMBL/GenBank/DDBJ whole genome shotgun (WGS) entry which is preliminary data.</text>
</comment>
<proteinExistence type="predicted"/>
<reference evidence="2" key="1">
    <citation type="journal article" date="2023" name="Int. J. Syst. Evol. Microbiol.">
        <title>Sinisalibacter aestuarii sp. nov., isolated from estuarine sediment of the Arakawa River.</title>
        <authorList>
            <person name="Arafat S.T."/>
            <person name="Hirano S."/>
            <person name="Sato A."/>
            <person name="Takeuchi K."/>
            <person name="Yasuda T."/>
            <person name="Terahara T."/>
            <person name="Hamada M."/>
            <person name="Kobayashi T."/>
        </authorList>
    </citation>
    <scope>NUCLEOTIDE SEQUENCE</scope>
    <source>
        <strain evidence="2">B-399</strain>
    </source>
</reference>
<dbReference type="InterPro" id="IPR038765">
    <property type="entry name" value="Papain-like_cys_pep_sf"/>
</dbReference>
<organism evidence="2 3">
    <name type="scientific">Sinisalibacter aestuarii</name>
    <dbReference type="NCBI Taxonomy" id="2949426"/>
    <lineage>
        <taxon>Bacteria</taxon>
        <taxon>Pseudomonadati</taxon>
        <taxon>Pseudomonadota</taxon>
        <taxon>Alphaproteobacteria</taxon>
        <taxon>Rhodobacterales</taxon>
        <taxon>Roseobacteraceae</taxon>
        <taxon>Sinisalibacter</taxon>
    </lineage>
</organism>
<feature type="chain" id="PRO_5046220610" description="Lipoprotein" evidence="1">
    <location>
        <begin position="30"/>
        <end position="305"/>
    </location>
</feature>
<dbReference type="Proteomes" id="UP001144205">
    <property type="component" value="Unassembled WGS sequence"/>
</dbReference>
<dbReference type="Gene3D" id="3.90.1720.10">
    <property type="entry name" value="endopeptidase domain like (from Nostoc punctiforme)"/>
    <property type="match status" value="1"/>
</dbReference>
<evidence type="ECO:0000313" key="3">
    <source>
        <dbReference type="Proteomes" id="UP001144205"/>
    </source>
</evidence>
<name>A0ABQ5LSV6_9RHOB</name>
<keyword evidence="1" id="KW-0732">Signal</keyword>
<dbReference type="RefSeq" id="WP_281842107.1">
    <property type="nucleotide sequence ID" value="NZ_BROH01000005.1"/>
</dbReference>
<sequence length="305" mass="33459">MAFARQIGHGPRRAAVLLAFGALSACSYAYVTPDFTTAAKNMDPATFECCADPEKFYPPGLTELALTLGNALGPTASQLVYGDYEESEYPGLLTGKTAAHADIVRRLDPFDILLISNHSYQIGRLMPGRFSHSLVYIGTEGELRAAGLWSHPALVPYRDDIRAGKTLMEAAWPDVHLIEPHKAFETDQVLLMRPRLSASEKRAAFARMFSVMGKPFNFTLGIDPTAESFACTGLVDYGMPELGFTHREVYGQTVVMPDDVAAQAVRDDKLDFIAYVAGTEDGYKLRSEYALMVELAAYWGVPGQE</sequence>
<evidence type="ECO:0008006" key="4">
    <source>
        <dbReference type="Google" id="ProtNLM"/>
    </source>
</evidence>
<protein>
    <recommendedName>
        <fullName evidence="4">Lipoprotein</fullName>
    </recommendedName>
</protein>
<gene>
    <name evidence="2" type="ORF">STA1M1_19480</name>
</gene>
<dbReference type="SUPFAM" id="SSF54001">
    <property type="entry name" value="Cysteine proteinases"/>
    <property type="match status" value="1"/>
</dbReference>
<dbReference type="EMBL" id="BROH01000005">
    <property type="protein sequence ID" value="GKY88079.1"/>
    <property type="molecule type" value="Genomic_DNA"/>
</dbReference>
<accession>A0ABQ5LSV6</accession>
<feature type="signal peptide" evidence="1">
    <location>
        <begin position="1"/>
        <end position="29"/>
    </location>
</feature>
<keyword evidence="3" id="KW-1185">Reference proteome</keyword>